<comment type="subcellular location">
    <subcellularLocation>
        <location evidence="1">Nucleus inner membrane</location>
        <topology evidence="1">Multi-pass membrane protein</topology>
        <orientation evidence="1">Nucleoplasmic side</orientation>
    </subcellularLocation>
</comment>
<reference evidence="10" key="1">
    <citation type="journal article" date="2020" name="bioRxiv">
        <title>Comparative genomics of Chlamydomonas.</title>
        <authorList>
            <person name="Craig R.J."/>
            <person name="Hasan A.R."/>
            <person name="Ness R.W."/>
            <person name="Keightley P.D."/>
        </authorList>
    </citation>
    <scope>NUCLEOTIDE SEQUENCE</scope>
    <source>
        <strain evidence="10">SAG 7.73</strain>
    </source>
</reference>
<protein>
    <submittedName>
        <fullName evidence="10">Uncharacterized protein</fullName>
    </submittedName>
</protein>
<keyword evidence="3 9" id="KW-0812">Transmembrane</keyword>
<feature type="compositionally biased region" description="Basic residues" evidence="8">
    <location>
        <begin position="395"/>
        <end position="406"/>
    </location>
</feature>
<dbReference type="AlphaFoldDB" id="A0A835W959"/>
<dbReference type="InterPro" id="IPR019358">
    <property type="entry name" value="NEMP_fam"/>
</dbReference>
<dbReference type="EMBL" id="JAEHOC010000004">
    <property type="protein sequence ID" value="KAG2442544.1"/>
    <property type="molecule type" value="Genomic_DNA"/>
</dbReference>
<keyword evidence="7" id="KW-0539">Nucleus</keyword>
<evidence type="ECO:0000256" key="2">
    <source>
        <dbReference type="ARBA" id="ARBA00005748"/>
    </source>
</evidence>
<feature type="region of interest" description="Disordered" evidence="8">
    <location>
        <begin position="242"/>
        <end position="266"/>
    </location>
</feature>
<feature type="transmembrane region" description="Helical" evidence="9">
    <location>
        <begin position="185"/>
        <end position="202"/>
    </location>
</feature>
<feature type="transmembrane region" description="Helical" evidence="9">
    <location>
        <begin position="88"/>
        <end position="111"/>
    </location>
</feature>
<feature type="transmembrane region" description="Helical" evidence="9">
    <location>
        <begin position="63"/>
        <end position="82"/>
    </location>
</feature>
<proteinExistence type="inferred from homology"/>
<feature type="compositionally biased region" description="Low complexity" evidence="8">
    <location>
        <begin position="256"/>
        <end position="266"/>
    </location>
</feature>
<dbReference type="PANTHER" id="PTHR13598:SF1">
    <property type="entry name" value="AT07567P-RELATED"/>
    <property type="match status" value="1"/>
</dbReference>
<gene>
    <name evidence="10" type="ORF">HXX76_002630</name>
</gene>
<feature type="transmembrane region" description="Helical" evidence="9">
    <location>
        <begin position="208"/>
        <end position="229"/>
    </location>
</feature>
<feature type="transmembrane region" description="Helical" evidence="9">
    <location>
        <begin position="123"/>
        <end position="143"/>
    </location>
</feature>
<dbReference type="GO" id="GO:0005637">
    <property type="term" value="C:nuclear inner membrane"/>
    <property type="evidence" value="ECO:0007669"/>
    <property type="project" value="UniProtKB-SubCell"/>
</dbReference>
<keyword evidence="4" id="KW-0732">Signal</keyword>
<evidence type="ECO:0000256" key="5">
    <source>
        <dbReference type="ARBA" id="ARBA00022989"/>
    </source>
</evidence>
<evidence type="ECO:0000256" key="1">
    <source>
        <dbReference type="ARBA" id="ARBA00004575"/>
    </source>
</evidence>
<name>A0A835W959_CHLIN</name>
<evidence type="ECO:0000256" key="6">
    <source>
        <dbReference type="ARBA" id="ARBA00023136"/>
    </source>
</evidence>
<evidence type="ECO:0000256" key="8">
    <source>
        <dbReference type="SAM" id="MobiDB-lite"/>
    </source>
</evidence>
<evidence type="ECO:0000313" key="11">
    <source>
        <dbReference type="Proteomes" id="UP000650467"/>
    </source>
</evidence>
<sequence>MGGTPDEVTQRWTDGEQAWCSLYSILRRKGCQLQLSPFSTSYISLRKTPNLGAVCRFEHDSRWSWWMAGSFGAAVVLLLAAGPLSESMALRVTSGGLIFALGSVVIITYIISRQVPGRRSLVTTAMLLGSTSWGLLRWSTGYWVPSLYTLAHNRVVLGVAGSFGLLGAALTYLYGNVDNPKINTLVKLGLQLLGLGLLWAGTWTQPPVFAALLLAAAGWRVLRWVLAAVRWFHGRRSAKQAAAQRAHARQEEQEQQHLLQEQQAAQPRTPLGAASAGIALSPLQSGGAYLITAGTLGAGSLAPSPYGPPGTPVQAAGLDVAAALADAVSPLVRAGLIINPLSGRSIKIGGDLYNRLVEQGHVPDMAAGRLAPPAPLVGSPAGSDSGTPGSPGAATRRRRQLRNRAG</sequence>
<comment type="caution">
    <text evidence="10">The sequence shown here is derived from an EMBL/GenBank/DDBJ whole genome shotgun (WGS) entry which is preliminary data.</text>
</comment>
<accession>A0A835W959</accession>
<dbReference type="PANTHER" id="PTHR13598">
    <property type="entry name" value="AT07567P-RELATED"/>
    <property type="match status" value="1"/>
</dbReference>
<evidence type="ECO:0000256" key="7">
    <source>
        <dbReference type="ARBA" id="ARBA00023242"/>
    </source>
</evidence>
<evidence type="ECO:0000313" key="10">
    <source>
        <dbReference type="EMBL" id="KAG2442544.1"/>
    </source>
</evidence>
<keyword evidence="11" id="KW-1185">Reference proteome</keyword>
<organism evidence="10 11">
    <name type="scientific">Chlamydomonas incerta</name>
    <dbReference type="NCBI Taxonomy" id="51695"/>
    <lineage>
        <taxon>Eukaryota</taxon>
        <taxon>Viridiplantae</taxon>
        <taxon>Chlorophyta</taxon>
        <taxon>core chlorophytes</taxon>
        <taxon>Chlorophyceae</taxon>
        <taxon>CS clade</taxon>
        <taxon>Chlamydomonadales</taxon>
        <taxon>Chlamydomonadaceae</taxon>
        <taxon>Chlamydomonas</taxon>
    </lineage>
</organism>
<evidence type="ECO:0000256" key="4">
    <source>
        <dbReference type="ARBA" id="ARBA00022729"/>
    </source>
</evidence>
<dbReference type="Pfam" id="PF10225">
    <property type="entry name" value="NEMP"/>
    <property type="match status" value="1"/>
</dbReference>
<evidence type="ECO:0000256" key="9">
    <source>
        <dbReference type="SAM" id="Phobius"/>
    </source>
</evidence>
<feature type="transmembrane region" description="Helical" evidence="9">
    <location>
        <begin position="155"/>
        <end position="173"/>
    </location>
</feature>
<dbReference type="OrthoDB" id="534937at2759"/>
<keyword evidence="6 9" id="KW-0472">Membrane</keyword>
<comment type="similarity">
    <text evidence="2">Belongs to the NEMP family.</text>
</comment>
<feature type="region of interest" description="Disordered" evidence="8">
    <location>
        <begin position="367"/>
        <end position="406"/>
    </location>
</feature>
<evidence type="ECO:0000256" key="3">
    <source>
        <dbReference type="ARBA" id="ARBA00022692"/>
    </source>
</evidence>
<dbReference type="Proteomes" id="UP000650467">
    <property type="component" value="Unassembled WGS sequence"/>
</dbReference>
<keyword evidence="5 9" id="KW-1133">Transmembrane helix</keyword>